<dbReference type="HOGENOM" id="CLU_2035738_0_0_0"/>
<dbReference type="RefSeq" id="WP_006341148.1">
    <property type="nucleotide sequence ID" value="NC_015702.1"/>
</dbReference>
<evidence type="ECO:0000256" key="1">
    <source>
        <dbReference type="SAM" id="Phobius"/>
    </source>
</evidence>
<evidence type="ECO:0000313" key="2">
    <source>
        <dbReference type="EMBL" id="CCB85282.1"/>
    </source>
</evidence>
<evidence type="ECO:0000313" key="3">
    <source>
        <dbReference type="Proteomes" id="UP000000495"/>
    </source>
</evidence>
<dbReference type="KEGG" id="puv:PUV_03320"/>
<dbReference type="PANTHER" id="PTHR32063">
    <property type="match status" value="1"/>
</dbReference>
<dbReference type="GO" id="GO:0005886">
    <property type="term" value="C:plasma membrane"/>
    <property type="evidence" value="ECO:0007669"/>
    <property type="project" value="TreeGrafter"/>
</dbReference>
<protein>
    <recommendedName>
        <fullName evidence="4">Multidrug resistance protein MdtC</fullName>
    </recommendedName>
</protein>
<dbReference type="Pfam" id="PF00873">
    <property type="entry name" value="ACR_tran"/>
    <property type="match status" value="1"/>
</dbReference>
<keyword evidence="1" id="KW-0472">Membrane</keyword>
<feature type="transmembrane region" description="Helical" evidence="1">
    <location>
        <begin position="84"/>
        <end position="108"/>
    </location>
</feature>
<name>F8KW25_PARAV</name>
<proteinExistence type="predicted"/>
<dbReference type="InterPro" id="IPR001036">
    <property type="entry name" value="Acrflvin-R"/>
</dbReference>
<organism evidence="2 3">
    <name type="scientific">Parachlamydia acanthamoebae (strain UV7)</name>
    <dbReference type="NCBI Taxonomy" id="765952"/>
    <lineage>
        <taxon>Bacteria</taxon>
        <taxon>Pseudomonadati</taxon>
        <taxon>Chlamydiota</taxon>
        <taxon>Chlamydiia</taxon>
        <taxon>Parachlamydiales</taxon>
        <taxon>Parachlamydiaceae</taxon>
        <taxon>Parachlamydia</taxon>
    </lineage>
</organism>
<dbReference type="eggNOG" id="COG0841">
    <property type="taxonomic scope" value="Bacteria"/>
</dbReference>
<sequence length="121" mass="13535">MKRQLFFWIQQSLISLFLALICFGCHFFNPPLSVFDVAPEQSIFDACVVRFRPIMMTTLATIAGAVPIALAFGGGADARRPLGIVIIGGMVFSQLVTLFLTPVIYLYLEQWNEKLSPKHLE</sequence>
<reference evidence="2 3" key="2">
    <citation type="journal article" date="2011" name="Mol. Biol. Evol.">
        <title>Unity in variety--the pan-genome of the Chlamydiae.</title>
        <authorList>
            <person name="Collingro A."/>
            <person name="Tischler P."/>
            <person name="Weinmaier T."/>
            <person name="Penz T."/>
            <person name="Heinz E."/>
            <person name="Brunham R.C."/>
            <person name="Read T.D."/>
            <person name="Bavoil P.M."/>
            <person name="Sachse K."/>
            <person name="Kahane S."/>
            <person name="Friedman M.G."/>
            <person name="Rattei T."/>
            <person name="Myers G.S."/>
            <person name="Horn M."/>
        </authorList>
    </citation>
    <scope>NUCLEOTIDE SEQUENCE [LARGE SCALE GENOMIC DNA]</scope>
    <source>
        <strain evidence="3">UV7</strain>
    </source>
</reference>
<dbReference type="PANTHER" id="PTHR32063:SF21">
    <property type="entry name" value="MULTIDRUG RESISTANCE PROTEIN MDTB"/>
    <property type="match status" value="1"/>
</dbReference>
<dbReference type="Gene3D" id="1.20.1640.10">
    <property type="entry name" value="Multidrug efflux transporter AcrB transmembrane domain"/>
    <property type="match status" value="1"/>
</dbReference>
<keyword evidence="3" id="KW-1185">Reference proteome</keyword>
<reference key="1">
    <citation type="journal article" date="2011" name="Mol. Biol. Evol.">
        <title>Unity in variety -- the pan-genome of the Chlamydiae.</title>
        <authorList>
            <person name="Collingro A."/>
            <person name="Tischler P."/>
            <person name="Weinmaier T."/>
            <person name="Penz T."/>
            <person name="Heinz E."/>
            <person name="Brunham R.C."/>
            <person name="Read T.D."/>
            <person name="Bavoil P.M."/>
            <person name="Sachse K."/>
            <person name="Kahane S."/>
            <person name="Friedman M.G."/>
            <person name="Rattei T."/>
            <person name="Myers G.S.A."/>
            <person name="Horn M."/>
        </authorList>
    </citation>
    <scope>NUCLEOTIDE SEQUENCE</scope>
    <source>
        <strain>UV7</strain>
    </source>
</reference>
<keyword evidence="1" id="KW-1133">Transmembrane helix</keyword>
<gene>
    <name evidence="2" type="ordered locus">PUV_03320</name>
</gene>
<dbReference type="AlphaFoldDB" id="F8KW25"/>
<accession>F8KW25</accession>
<dbReference type="OrthoDB" id="9757876at2"/>
<feature type="transmembrane region" description="Helical" evidence="1">
    <location>
        <begin position="51"/>
        <end position="72"/>
    </location>
</feature>
<dbReference type="SUPFAM" id="SSF82866">
    <property type="entry name" value="Multidrug efflux transporter AcrB transmembrane domain"/>
    <property type="match status" value="1"/>
</dbReference>
<dbReference type="Proteomes" id="UP000000495">
    <property type="component" value="Chromosome"/>
</dbReference>
<dbReference type="GO" id="GO:0042910">
    <property type="term" value="F:xenobiotic transmembrane transporter activity"/>
    <property type="evidence" value="ECO:0007669"/>
    <property type="project" value="TreeGrafter"/>
</dbReference>
<keyword evidence="1" id="KW-0812">Transmembrane</keyword>
<evidence type="ECO:0008006" key="4">
    <source>
        <dbReference type="Google" id="ProtNLM"/>
    </source>
</evidence>
<dbReference type="EMBL" id="FR872580">
    <property type="protein sequence ID" value="CCB85282.1"/>
    <property type="molecule type" value="Genomic_DNA"/>
</dbReference>
<dbReference type="STRING" id="765952.PUV_03320"/>